<dbReference type="Proteomes" id="UP000215256">
    <property type="component" value="Chromosome 1"/>
</dbReference>
<sequence>MPAKAERMASLPHSLPPFGVGRLKAAALFDISPSLFDRLVENGQLPQPRLLGGRLVWDVVELGEAWRSVPHRREDLDALSTNGNPWDE</sequence>
<dbReference type="EMBL" id="CP022604">
    <property type="protein sequence ID" value="ASV87599.1"/>
    <property type="molecule type" value="Genomic_DNA"/>
</dbReference>
<organism evidence="1 2">
    <name type="scientific">Ochrobactrum quorumnocens</name>
    <dbReference type="NCBI Taxonomy" id="271865"/>
    <lineage>
        <taxon>Bacteria</taxon>
        <taxon>Pseudomonadati</taxon>
        <taxon>Pseudomonadota</taxon>
        <taxon>Alphaproteobacteria</taxon>
        <taxon>Hyphomicrobiales</taxon>
        <taxon>Brucellaceae</taxon>
        <taxon>Brucella/Ochrobactrum group</taxon>
        <taxon>Ochrobactrum</taxon>
    </lineage>
</organism>
<evidence type="ECO:0000313" key="1">
    <source>
        <dbReference type="EMBL" id="ASV87599.1"/>
    </source>
</evidence>
<evidence type="ECO:0000313" key="2">
    <source>
        <dbReference type="Proteomes" id="UP000215256"/>
    </source>
</evidence>
<dbReference type="RefSeq" id="WP_095447052.1">
    <property type="nucleotide sequence ID" value="NZ_CP022604.1"/>
</dbReference>
<dbReference type="KEGG" id="och:CES85_1685"/>
<protein>
    <submittedName>
        <fullName evidence="1">Uncharacterized protein</fullName>
    </submittedName>
</protein>
<name>A0A248UMS8_9HYPH</name>
<gene>
    <name evidence="1" type="ORF">CES85_1685</name>
</gene>
<reference evidence="1 2" key="1">
    <citation type="submission" date="2017-07" db="EMBL/GenBank/DDBJ databases">
        <title>Phylogenetic study on the rhizospheric bacterium Ochrobactrum sp. A44.</title>
        <authorList>
            <person name="Krzyzanowska D.M."/>
            <person name="Ossowicki A."/>
            <person name="Rajewska M."/>
            <person name="Maciag T."/>
            <person name="Kaczynski Z."/>
            <person name="Czerwicka M."/>
            <person name="Jafra S."/>
        </authorList>
    </citation>
    <scope>NUCLEOTIDE SEQUENCE [LARGE SCALE GENOMIC DNA]</scope>
    <source>
        <strain evidence="1 2">A44</strain>
    </source>
</reference>
<dbReference type="OrthoDB" id="7220345at2"/>
<accession>A0A248UMS8</accession>
<proteinExistence type="predicted"/>
<dbReference type="AlphaFoldDB" id="A0A248UMS8"/>